<proteinExistence type="predicted"/>
<evidence type="ECO:0000313" key="1">
    <source>
        <dbReference type="EMBL" id="GAI31129.1"/>
    </source>
</evidence>
<sequence>SVSYTNNTLTINGRSADEGEVLSYLQDLEASGKFSEITITSMSRIEDEGMDFVLVLRGEEQD</sequence>
<comment type="caution">
    <text evidence="1">The sequence shown here is derived from an EMBL/GenBank/DDBJ whole genome shotgun (WGS) entry which is preliminary data.</text>
</comment>
<gene>
    <name evidence="1" type="ORF">S06H3_32725</name>
</gene>
<dbReference type="AlphaFoldDB" id="X1PJS6"/>
<evidence type="ECO:0008006" key="2">
    <source>
        <dbReference type="Google" id="ProtNLM"/>
    </source>
</evidence>
<protein>
    <recommendedName>
        <fullName evidence="2">NolW-like domain-containing protein</fullName>
    </recommendedName>
</protein>
<reference evidence="1" key="1">
    <citation type="journal article" date="2014" name="Front. Microbiol.">
        <title>High frequency of phylogenetically diverse reductive dehalogenase-homologous genes in deep subseafloor sedimentary metagenomes.</title>
        <authorList>
            <person name="Kawai M."/>
            <person name="Futagami T."/>
            <person name="Toyoda A."/>
            <person name="Takaki Y."/>
            <person name="Nishi S."/>
            <person name="Hori S."/>
            <person name="Arai W."/>
            <person name="Tsubouchi T."/>
            <person name="Morono Y."/>
            <person name="Uchiyama I."/>
            <person name="Ito T."/>
            <person name="Fujiyama A."/>
            <person name="Inagaki F."/>
            <person name="Takami H."/>
        </authorList>
    </citation>
    <scope>NUCLEOTIDE SEQUENCE</scope>
    <source>
        <strain evidence="1">Expedition CK06-06</strain>
    </source>
</reference>
<feature type="non-terminal residue" evidence="1">
    <location>
        <position position="1"/>
    </location>
</feature>
<accession>X1PJS6</accession>
<name>X1PJS6_9ZZZZ</name>
<dbReference type="InterPro" id="IPR007813">
    <property type="entry name" value="PilN"/>
</dbReference>
<dbReference type="Pfam" id="PF05137">
    <property type="entry name" value="PilN"/>
    <property type="match status" value="1"/>
</dbReference>
<organism evidence="1">
    <name type="scientific">marine sediment metagenome</name>
    <dbReference type="NCBI Taxonomy" id="412755"/>
    <lineage>
        <taxon>unclassified sequences</taxon>
        <taxon>metagenomes</taxon>
        <taxon>ecological metagenomes</taxon>
    </lineage>
</organism>
<dbReference type="EMBL" id="BARV01019474">
    <property type="protein sequence ID" value="GAI31129.1"/>
    <property type="molecule type" value="Genomic_DNA"/>
</dbReference>